<dbReference type="GO" id="GO:0070967">
    <property type="term" value="F:coenzyme F420 binding"/>
    <property type="evidence" value="ECO:0007669"/>
    <property type="project" value="TreeGrafter"/>
</dbReference>
<proteinExistence type="predicted"/>
<dbReference type="SUPFAM" id="SSF50475">
    <property type="entry name" value="FMN-binding split barrel"/>
    <property type="match status" value="1"/>
</dbReference>
<dbReference type="KEGG" id="nah:F5544_26250"/>
<keyword evidence="1 3" id="KW-0560">Oxidoreductase</keyword>
<dbReference type="GO" id="GO:0016627">
    <property type="term" value="F:oxidoreductase activity, acting on the CH-CH group of donors"/>
    <property type="evidence" value="ECO:0007669"/>
    <property type="project" value="TreeGrafter"/>
</dbReference>
<gene>
    <name evidence="3" type="ORF">F5544_26250</name>
</gene>
<dbReference type="GO" id="GO:0005829">
    <property type="term" value="C:cytosol"/>
    <property type="evidence" value="ECO:0007669"/>
    <property type="project" value="TreeGrafter"/>
</dbReference>
<dbReference type="InterPro" id="IPR011576">
    <property type="entry name" value="Pyridox_Oxase_N"/>
</dbReference>
<protein>
    <submittedName>
        <fullName evidence="3">PPOX class F420-dependent oxidoreductase</fullName>
        <ecNumber evidence="3">1.-.-.-</ecNumber>
    </submittedName>
</protein>
<dbReference type="AlphaFoldDB" id="A0A6G9YIU0"/>
<evidence type="ECO:0000313" key="4">
    <source>
        <dbReference type="Proteomes" id="UP000503540"/>
    </source>
</evidence>
<keyword evidence="4" id="KW-1185">Reference proteome</keyword>
<organism evidence="3 4">
    <name type="scientific">Nocardia arthritidis</name>
    <dbReference type="NCBI Taxonomy" id="228602"/>
    <lineage>
        <taxon>Bacteria</taxon>
        <taxon>Bacillati</taxon>
        <taxon>Actinomycetota</taxon>
        <taxon>Actinomycetes</taxon>
        <taxon>Mycobacteriales</taxon>
        <taxon>Nocardiaceae</taxon>
        <taxon>Nocardia</taxon>
    </lineage>
</organism>
<sequence>MPGPHRGHSVADMSWHDLAASKYARLTTYKRDGTPVSTAVWVAADGERIVVWTGSRTGKVKRLRSDSKVLLQISDNRGRPKEDCVYRGRAEILDAEGTERVRALVARKYGAIGWLGIRGHRLLKGADATVGLAITQQG</sequence>
<name>A0A6G9YIU0_9NOCA</name>
<dbReference type="EC" id="1.-.-.-" evidence="3"/>
<accession>A0A6G9YIU0</accession>
<dbReference type="InterPro" id="IPR052019">
    <property type="entry name" value="F420H2_bilvrd_red/Heme_oxyg"/>
</dbReference>
<evidence type="ECO:0000313" key="3">
    <source>
        <dbReference type="EMBL" id="QIS13104.1"/>
    </source>
</evidence>
<dbReference type="EMBL" id="CP046172">
    <property type="protein sequence ID" value="QIS13104.1"/>
    <property type="molecule type" value="Genomic_DNA"/>
</dbReference>
<dbReference type="PANTHER" id="PTHR35176">
    <property type="entry name" value="HEME OXYGENASE HI_0854-RELATED"/>
    <property type="match status" value="1"/>
</dbReference>
<dbReference type="Pfam" id="PF01243">
    <property type="entry name" value="PNPOx_N"/>
    <property type="match status" value="1"/>
</dbReference>
<dbReference type="InterPro" id="IPR019965">
    <property type="entry name" value="PPOX_F420-dep_Rv2061_put"/>
</dbReference>
<dbReference type="Gene3D" id="2.30.110.10">
    <property type="entry name" value="Electron Transport, Fmn-binding Protein, Chain A"/>
    <property type="match status" value="1"/>
</dbReference>
<dbReference type="PANTHER" id="PTHR35176:SF11">
    <property type="entry name" value="PYRIDOXAMINE 5'-PHOSPHATE OXIDASE FAMILY PROTEIN"/>
    <property type="match status" value="1"/>
</dbReference>
<feature type="domain" description="Pyridoxamine 5'-phosphate oxidase N-terminal" evidence="2">
    <location>
        <begin position="18"/>
        <end position="112"/>
    </location>
</feature>
<dbReference type="InterPro" id="IPR012349">
    <property type="entry name" value="Split_barrel_FMN-bd"/>
</dbReference>
<evidence type="ECO:0000259" key="2">
    <source>
        <dbReference type="Pfam" id="PF01243"/>
    </source>
</evidence>
<reference evidence="3 4" key="1">
    <citation type="journal article" date="2019" name="ACS Chem. Biol.">
        <title>Identification and Mobilization of a Cryptic Antibiotic Biosynthesis Gene Locus from a Human-Pathogenic Nocardia Isolate.</title>
        <authorList>
            <person name="Herisse M."/>
            <person name="Ishida K."/>
            <person name="Porter J.L."/>
            <person name="Howden B."/>
            <person name="Hertweck C."/>
            <person name="Stinear T.P."/>
            <person name="Pidot S.J."/>
        </authorList>
    </citation>
    <scope>NUCLEOTIDE SEQUENCE [LARGE SCALE GENOMIC DNA]</scope>
    <source>
        <strain evidence="3 4">AUSMDU00012717</strain>
    </source>
</reference>
<dbReference type="Proteomes" id="UP000503540">
    <property type="component" value="Chromosome"/>
</dbReference>
<dbReference type="NCBIfam" id="TIGR03666">
    <property type="entry name" value="Rv2061_F420"/>
    <property type="match status" value="1"/>
</dbReference>
<evidence type="ECO:0000256" key="1">
    <source>
        <dbReference type="ARBA" id="ARBA00023002"/>
    </source>
</evidence>